<comment type="caution">
    <text evidence="3">The sequence shown here is derived from an EMBL/GenBank/DDBJ whole genome shotgun (WGS) entry which is preliminary data.</text>
</comment>
<evidence type="ECO:0000313" key="3">
    <source>
        <dbReference type="EMBL" id="GAA4875621.1"/>
    </source>
</evidence>
<feature type="transmembrane region" description="Helical" evidence="2">
    <location>
        <begin position="2066"/>
        <end position="2098"/>
    </location>
</feature>
<protein>
    <recommendedName>
        <fullName evidence="5">Insecticide toxin TcdB middle/N-terminal domain-containing protein</fullName>
    </recommendedName>
</protein>
<accession>A0ABP9ECW6</accession>
<evidence type="ECO:0000256" key="2">
    <source>
        <dbReference type="SAM" id="Phobius"/>
    </source>
</evidence>
<keyword evidence="2" id="KW-0472">Membrane</keyword>
<gene>
    <name evidence="3" type="ORF">GCM10023333_06140</name>
</gene>
<dbReference type="NCBIfam" id="TIGR03696">
    <property type="entry name" value="Rhs_assc_core"/>
    <property type="match status" value="1"/>
</dbReference>
<keyword evidence="1" id="KW-0175">Coiled coil</keyword>
<dbReference type="EMBL" id="BAABJZ010000006">
    <property type="protein sequence ID" value="GAA4875621.1"/>
    <property type="molecule type" value="Genomic_DNA"/>
</dbReference>
<dbReference type="SUPFAM" id="SSF69318">
    <property type="entry name" value="Integrin alpha N-terminal domain"/>
    <property type="match status" value="1"/>
</dbReference>
<dbReference type="InterPro" id="IPR022385">
    <property type="entry name" value="Rhs_assc_core"/>
</dbReference>
<keyword evidence="2" id="KW-1133">Transmembrane helix</keyword>
<dbReference type="InterPro" id="IPR050708">
    <property type="entry name" value="T6SS_VgrG/RHS"/>
</dbReference>
<feature type="transmembrane region" description="Helical" evidence="2">
    <location>
        <begin position="2110"/>
        <end position="2132"/>
    </location>
</feature>
<dbReference type="PANTHER" id="PTHR32305">
    <property type="match status" value="1"/>
</dbReference>
<proteinExistence type="predicted"/>
<feature type="coiled-coil region" evidence="1">
    <location>
        <begin position="1443"/>
        <end position="1474"/>
    </location>
</feature>
<reference evidence="4" key="1">
    <citation type="journal article" date="2019" name="Int. J. Syst. Evol. Microbiol.">
        <title>The Global Catalogue of Microorganisms (GCM) 10K type strain sequencing project: providing services to taxonomists for standard genome sequencing and annotation.</title>
        <authorList>
            <consortium name="The Broad Institute Genomics Platform"/>
            <consortium name="The Broad Institute Genome Sequencing Center for Infectious Disease"/>
            <person name="Wu L."/>
            <person name="Ma J."/>
        </authorList>
    </citation>
    <scope>NUCLEOTIDE SEQUENCE [LARGE SCALE GENOMIC DNA]</scope>
    <source>
        <strain evidence="4">JCM 18401</strain>
    </source>
</reference>
<dbReference type="PANTHER" id="PTHR32305:SF15">
    <property type="entry name" value="PROTEIN RHSA-RELATED"/>
    <property type="match status" value="1"/>
</dbReference>
<evidence type="ECO:0008006" key="5">
    <source>
        <dbReference type="Google" id="ProtNLM"/>
    </source>
</evidence>
<sequence>MAPDISLRYSHNSGPGYLGMGWSIDGPKMFHRCEKIEAIDGYNQNFQYESTDAYCLDGQRVLLVSGEPGQTGSEYRLQLNGVDRITILDSDDNGPLSIQMRSKGGVHHVFDVTQYGKYASKAPIQLKLSRSWDGLGGPDSGIYYHYSEVGDTNQFRLLEKITYNDGNASVVFDWKPDSDAETGWFNGRKQEDNFYLDQVDVVDSSTGVVWNYALVYKDDQFGDRYLTEVRQCDADKVYSHDNSFCLPPLVFEYQWQSRSTDEVSYTKNPTEILGGGPDIENRMAFLDLNRNGVRDQVRFGSLGTMFINFEIILGKIQSVNGKVIPVWDYRNEEQYINGLISEESGFSVINNADNIELIDINGDGYEDIVLKKGADVAVVFSSDLYQAIQQGGSWWPTYNVRGCTASGFSNKSAYFADLTGNGVMEYVCEGVREDSWGHIIQEYREWTGDEFGPPNRIVSPGSYIISDRPIISQLVDLTGNGVPELISHYKRRGSKYESTGVRVYRYVPTRSEYESQGKWVLQYRYDDEEALAAFSVDFNRDGTPDILYKHYDGNARYKVLFGKGDGTFISPGKTVALFIDKDKENVRIGSHFGRGISDVAYTFDGYAPLSFYSHRNDSKKHKLNLYGDEDEFINRIKRMDIADLNGNGVGDIYVLRRKNSSSSSPYRTSYVFHSDRGIDETFLKKVSSRDVNSTEISYESIAGFKAFYDNEFIYARSDKQREFLDKNTVPVHSGSFLVSNVKVRGKATGNVISHLEYQYGGLRNSLNGRGNLGLGKVVVTDHFTNRETVEHRSVMYPFTGKQMEAWEYIIKNNGSRQLLNHSENEYCYTGSMVLPDVSVCNSSSLLKVESSSDKPLLFAHLSKSKQTGYELDGTKVNEVTVTNSNFDKYMNVGRIVSSADNLVSNESYTTDTVSTYYPANESEWIVDRVESTRVTHALTGQSPITKKASFGYFDNGLLQWELSGDRQSEWSEVRYAYDGVGNITSTTTNGSDLPSPRVETYVYDPSGRFIEETLITATSHSVNGGKKSFTQKSTATYDPVTGFTKSVTSPALQDKTDGAIRYEHNWFGEVIEEWRPGVKEPIQFSKHRGATKCQSEGISDFAWCQVTQEPDGPQSIQSYNRQGQLLREAKESLLPNHSGNTPNQKIRWVYTDFKYDARGNIAKSSRPYYKGAIGQHWVESSYDDVNRVTKMLDPWKPGASRSQATTVYSANKQTLVDRNGVKTERYTNVLGEMSRVIQDGRAEVRHEYYADGLLKQTTQLDAGKSYVTSFTYDILGNKSTQKDPAMGTWSYTHNGVGEVIEQVDARGTTTTSFYDESGRLYRSLKVSKDGKRQEESLWEYDTQLVGLLSAERHRVKVDNVWLPEQDVTIRHQYDKFARPEITTQSFDDDVDGSLTTVELTSSVGYDDFGRVVKEVRPDGFVLYNEYQNGYLHAIKGPSEQHNLELTKEEIDNLIRDAVEMAEAYTNKAKEALSQAEKFASWAMETLKVADSVVSTDNVNPDTVGRYGDRPHAVWRSDSGYLVFETPVIMVPIHGEILFIVPVKPEFHYLYNPNGGELLQISADEWNAVLAGENTDYGEFIKSNDNAWFGDFNGDGRTDFVVLDGAKYTSNPFVQPGWQSELNKLAADYLAAYQLLMADYERYMDAVEDLILLTEDVALMSGHYELQSDIELERADLWSKLQEADNDGKGYLYYWKAQEMDASGRVRAEVFGNGVSSDYYYFEGSGQLMHIDSRGPSGASDAFNINGQNWLRQMRYGYDRENNVTNRENLTAGITETFKYDRLGQLREATYYSMNHAVAGKGNRFTEKFEYDNRGNFTQKDGVIYHYGNRAYAPERVGDDQLHYNENGSVETMGDRRFEWDLAERAEVLHRGQDWAQYSYIGNGSRYRKVSSSGERLYYFGKSYERRLSEGPEGAQVEHHNFINVGGRSVAVSMDVRRKEGGAISKEIHYFHNDALNSVDLITNARGQVVSQRLFDPWGKARAIDWQSTGMRTQSLFASITNRGFTGHEHIAEVGLIHMNARVYDPTLGIFLSADPVLQDPENPLNYNRYTYVWNNPMKYHDPSGNFITLIGAIVVGAMASSGYALAAQMAVAFAFGYVGGKIAGQSDRDAFFSGLTSAIFVGVGSALGSGGLTESFADTYIVPSVVHGFVGGTLSAAQGGDFTSAFLSSAIAKGVTPHAKGLAGESFKTMGVNFGELAIATIAGGLTAEAGGGKFKNGARTAALANLFNEQNVMGRLSEYMGHKVTYKKYSETAALSKEFPVGNWEVVSIGKGLFSIDFNTTIGPKLPGVGQLNFGKVGLYRVDMAEFEMIDNYSIPGYYSSGKFREISEGRSMWINEGQTKGNMLHFNKSWYAPAMERRDGSVRFCSACDGWDFRF</sequence>
<evidence type="ECO:0000313" key="4">
    <source>
        <dbReference type="Proteomes" id="UP001499988"/>
    </source>
</evidence>
<dbReference type="Proteomes" id="UP001499988">
    <property type="component" value="Unassembled WGS sequence"/>
</dbReference>
<organism evidence="3 4">
    <name type="scientific">Ferrimonas pelagia</name>
    <dbReference type="NCBI Taxonomy" id="1177826"/>
    <lineage>
        <taxon>Bacteria</taxon>
        <taxon>Pseudomonadati</taxon>
        <taxon>Pseudomonadota</taxon>
        <taxon>Gammaproteobacteria</taxon>
        <taxon>Alteromonadales</taxon>
        <taxon>Ferrimonadaceae</taxon>
        <taxon>Ferrimonas</taxon>
    </lineage>
</organism>
<keyword evidence="4" id="KW-1185">Reference proteome</keyword>
<dbReference type="Gene3D" id="2.180.10.10">
    <property type="entry name" value="RHS repeat-associated core"/>
    <property type="match status" value="2"/>
</dbReference>
<name>A0ABP9ECW6_9GAMM</name>
<keyword evidence="2" id="KW-0812">Transmembrane</keyword>
<evidence type="ECO:0000256" key="1">
    <source>
        <dbReference type="SAM" id="Coils"/>
    </source>
</evidence>
<dbReference type="InterPro" id="IPR028994">
    <property type="entry name" value="Integrin_alpha_N"/>
</dbReference>